<evidence type="ECO:0000256" key="5">
    <source>
        <dbReference type="ARBA" id="ARBA00023221"/>
    </source>
</evidence>
<comment type="caution">
    <text evidence="6">The sequence shown here is derived from an EMBL/GenBank/DDBJ whole genome shotgun (WGS) entry which is preliminary data.</text>
</comment>
<dbReference type="PANTHER" id="PTHR43180">
    <property type="entry name" value="3-OXOACYL-(ACYL-CARRIER-PROTEIN) REDUCTASE (AFU_ORTHOLOGUE AFUA_6G11210)"/>
    <property type="match status" value="1"/>
</dbReference>
<evidence type="ECO:0000256" key="4">
    <source>
        <dbReference type="ARBA" id="ARBA00023098"/>
    </source>
</evidence>
<keyword evidence="3" id="KW-0520">NAD</keyword>
<dbReference type="InterPro" id="IPR002347">
    <property type="entry name" value="SDR_fam"/>
</dbReference>
<dbReference type="Proteomes" id="UP001172645">
    <property type="component" value="Unassembled WGS sequence"/>
</dbReference>
<keyword evidence="4" id="KW-0443">Lipid metabolism</keyword>
<evidence type="ECO:0000313" key="6">
    <source>
        <dbReference type="EMBL" id="MDL2399133.1"/>
    </source>
</evidence>
<dbReference type="InterPro" id="IPR036291">
    <property type="entry name" value="NAD(P)-bd_dom_sf"/>
</dbReference>
<keyword evidence="2" id="KW-0560">Oxidoreductase</keyword>
<keyword evidence="5" id="KW-0753">Steroid metabolism</keyword>
<evidence type="ECO:0000256" key="3">
    <source>
        <dbReference type="ARBA" id="ARBA00023027"/>
    </source>
</evidence>
<accession>A0ABT7JS00</accession>
<proteinExistence type="inferred from homology"/>
<evidence type="ECO:0000256" key="1">
    <source>
        <dbReference type="ARBA" id="ARBA00006484"/>
    </source>
</evidence>
<evidence type="ECO:0000256" key="2">
    <source>
        <dbReference type="ARBA" id="ARBA00023002"/>
    </source>
</evidence>
<sequence>MGRLDGKVALISGAARGMGAEEARLFAAEGAKVVLADVIHDQGRKLAKEIGGLYVPLNVASEADWNDAIAAIERNFGALQILVNNAAILRRAPIEACSLDMYEEVIAVNQTGVFLGMKTAVRLMKNTGGSIVNISSTAGIRGPANNVAYVASKFAVRGMTKVAANEFARYGIRVNSVHPGLIETPMIDPFLDQEGIDAFAARQLINRLGTAREVAEMVLFLASDASAYSTGAEFICDGGVTTGNRQ</sequence>
<keyword evidence="7" id="KW-1185">Reference proteome</keyword>
<reference evidence="6" key="1">
    <citation type="submission" date="2023-06" db="EMBL/GenBank/DDBJ databases">
        <title>Phylogenetic Diversity of Rhizobium strains.</title>
        <authorList>
            <person name="Moura F.T."/>
            <person name="Helene L.C.F."/>
            <person name="Hungria M."/>
        </authorList>
    </citation>
    <scope>NUCLEOTIDE SEQUENCE</scope>
    <source>
        <strain evidence="6">CCGE526</strain>
    </source>
</reference>
<gene>
    <name evidence="6" type="ORF">PY649_09525</name>
</gene>
<dbReference type="PRINTS" id="PR00080">
    <property type="entry name" value="SDRFAMILY"/>
</dbReference>
<dbReference type="Gene3D" id="3.40.50.720">
    <property type="entry name" value="NAD(P)-binding Rossmann-like Domain"/>
    <property type="match status" value="1"/>
</dbReference>
<dbReference type="Pfam" id="PF13561">
    <property type="entry name" value="adh_short_C2"/>
    <property type="match status" value="1"/>
</dbReference>
<dbReference type="PRINTS" id="PR00081">
    <property type="entry name" value="GDHRDH"/>
</dbReference>
<dbReference type="PROSITE" id="PS00061">
    <property type="entry name" value="ADH_SHORT"/>
    <property type="match status" value="1"/>
</dbReference>
<comment type="similarity">
    <text evidence="1">Belongs to the short-chain dehydrogenases/reductases (SDR) family.</text>
</comment>
<dbReference type="EMBL" id="JARFYM010000005">
    <property type="protein sequence ID" value="MDL2399133.1"/>
    <property type="molecule type" value="Genomic_DNA"/>
</dbReference>
<dbReference type="RefSeq" id="WP_285868050.1">
    <property type="nucleotide sequence ID" value="NZ_JARFYM010000005.1"/>
</dbReference>
<evidence type="ECO:0000313" key="7">
    <source>
        <dbReference type="Proteomes" id="UP001172645"/>
    </source>
</evidence>
<dbReference type="SUPFAM" id="SSF51735">
    <property type="entry name" value="NAD(P)-binding Rossmann-fold domains"/>
    <property type="match status" value="1"/>
</dbReference>
<protein>
    <submittedName>
        <fullName evidence="6">SDR family oxidoreductase</fullName>
    </submittedName>
</protein>
<organism evidence="6 7">
    <name type="scientific">Rhizobium mayense</name>
    <dbReference type="NCBI Taxonomy" id="1312184"/>
    <lineage>
        <taxon>Bacteria</taxon>
        <taxon>Pseudomonadati</taxon>
        <taxon>Pseudomonadota</taxon>
        <taxon>Alphaproteobacteria</taxon>
        <taxon>Hyphomicrobiales</taxon>
        <taxon>Rhizobiaceae</taxon>
        <taxon>Rhizobium/Agrobacterium group</taxon>
        <taxon>Rhizobium</taxon>
    </lineage>
</organism>
<dbReference type="InterPro" id="IPR020904">
    <property type="entry name" value="Sc_DH/Rdtase_CS"/>
</dbReference>
<dbReference type="PANTHER" id="PTHR43180:SF28">
    <property type="entry name" value="NAD(P)-BINDING ROSSMANN-FOLD SUPERFAMILY PROTEIN"/>
    <property type="match status" value="1"/>
</dbReference>
<name>A0ABT7JS00_9HYPH</name>